<comment type="caution">
    <text evidence="7">The sequence shown here is derived from an EMBL/GenBank/DDBJ whole genome shotgun (WGS) entry which is preliminary data.</text>
</comment>
<dbReference type="CDD" id="cd00371">
    <property type="entry name" value="HMA"/>
    <property type="match status" value="1"/>
</dbReference>
<dbReference type="SUPFAM" id="SSF55008">
    <property type="entry name" value="HMA, heavy metal-associated domain"/>
    <property type="match status" value="1"/>
</dbReference>
<evidence type="ECO:0000256" key="4">
    <source>
        <dbReference type="ARBA" id="ARBA00024045"/>
    </source>
</evidence>
<gene>
    <name evidence="7" type="ORF">FRX31_015517</name>
</gene>
<feature type="domain" description="HMA" evidence="6">
    <location>
        <begin position="9"/>
        <end position="72"/>
    </location>
</feature>
<keyword evidence="2" id="KW-0479">Metal-binding</keyword>
<keyword evidence="3" id="KW-0449">Lipoprotein</keyword>
<name>A0A7J6WBT3_THATH</name>
<dbReference type="AlphaFoldDB" id="A0A7J6WBT3"/>
<keyword evidence="1" id="KW-0488">Methylation</keyword>
<dbReference type="FunFam" id="3.30.70.100:FF:000008">
    <property type="entry name" value="Copper transport protein ATOX1"/>
    <property type="match status" value="1"/>
</dbReference>
<dbReference type="Gene3D" id="3.30.70.100">
    <property type="match status" value="1"/>
</dbReference>
<dbReference type="EMBL" id="JABWDY010018131">
    <property type="protein sequence ID" value="KAF5194896.1"/>
    <property type="molecule type" value="Genomic_DNA"/>
</dbReference>
<feature type="compositionally biased region" description="Low complexity" evidence="5">
    <location>
        <begin position="82"/>
        <end position="94"/>
    </location>
</feature>
<protein>
    <submittedName>
        <fullName evidence="7">Heavy metal-associated isoprenylated plant protein</fullName>
    </submittedName>
</protein>
<dbReference type="PANTHER" id="PTHR45868">
    <property type="entry name" value="HEAVY METAL-ASSOCIATED ISOPRENYLATED PLANT PROTEIN 33-RELATED"/>
    <property type="match status" value="1"/>
</dbReference>
<reference evidence="7 8" key="1">
    <citation type="submission" date="2020-06" db="EMBL/GenBank/DDBJ databases">
        <title>Transcriptomic and genomic resources for Thalictrum thalictroides and T. hernandezii: Facilitating candidate gene discovery in an emerging model plant lineage.</title>
        <authorList>
            <person name="Arias T."/>
            <person name="Riano-Pachon D.M."/>
            <person name="Di Stilio V.S."/>
        </authorList>
    </citation>
    <scope>NUCLEOTIDE SEQUENCE [LARGE SCALE GENOMIC DNA]</scope>
    <source>
        <strain evidence="8">cv. WT478/WT964</strain>
        <tissue evidence="7">Leaves</tissue>
    </source>
</reference>
<dbReference type="PROSITE" id="PS50846">
    <property type="entry name" value="HMA_2"/>
    <property type="match status" value="1"/>
</dbReference>
<keyword evidence="3" id="KW-0636">Prenylation</keyword>
<feature type="compositionally biased region" description="Low complexity" evidence="5">
    <location>
        <begin position="109"/>
        <end position="132"/>
    </location>
</feature>
<proteinExistence type="inferred from homology"/>
<dbReference type="InterPro" id="IPR036163">
    <property type="entry name" value="HMA_dom_sf"/>
</dbReference>
<feature type="region of interest" description="Disordered" evidence="5">
    <location>
        <begin position="72"/>
        <end position="135"/>
    </location>
</feature>
<evidence type="ECO:0000313" key="8">
    <source>
        <dbReference type="Proteomes" id="UP000554482"/>
    </source>
</evidence>
<dbReference type="InterPro" id="IPR006121">
    <property type="entry name" value="HMA_dom"/>
</dbReference>
<evidence type="ECO:0000256" key="3">
    <source>
        <dbReference type="ARBA" id="ARBA00023289"/>
    </source>
</evidence>
<evidence type="ECO:0000256" key="5">
    <source>
        <dbReference type="SAM" id="MobiDB-lite"/>
    </source>
</evidence>
<sequence>MSKEEFLKIRTCVLKVHIHCDGCKQKVKKLLQKIDGVYTTTVDAEQGKVTVSGNIDPSALIKKLAKSGKHAEIWGAPKPATNNNQNNLNNQLKNMQIDNGKAGKDNKSQNGGKEQPKGGQQQIPQQLQQLKGFENMKIPQFKDLKGMMPFKDQKTVKFDMPEEIG</sequence>
<dbReference type="GO" id="GO:0046872">
    <property type="term" value="F:metal ion binding"/>
    <property type="evidence" value="ECO:0007669"/>
    <property type="project" value="UniProtKB-KW"/>
</dbReference>
<evidence type="ECO:0000313" key="7">
    <source>
        <dbReference type="EMBL" id="KAF5194896.1"/>
    </source>
</evidence>
<dbReference type="Pfam" id="PF00403">
    <property type="entry name" value="HMA"/>
    <property type="match status" value="1"/>
</dbReference>
<dbReference type="PANTHER" id="PTHR45868:SF93">
    <property type="entry name" value="OS12G0144600 PROTEIN"/>
    <property type="match status" value="1"/>
</dbReference>
<organism evidence="7 8">
    <name type="scientific">Thalictrum thalictroides</name>
    <name type="common">Rue-anemone</name>
    <name type="synonym">Anemone thalictroides</name>
    <dbReference type="NCBI Taxonomy" id="46969"/>
    <lineage>
        <taxon>Eukaryota</taxon>
        <taxon>Viridiplantae</taxon>
        <taxon>Streptophyta</taxon>
        <taxon>Embryophyta</taxon>
        <taxon>Tracheophyta</taxon>
        <taxon>Spermatophyta</taxon>
        <taxon>Magnoliopsida</taxon>
        <taxon>Ranunculales</taxon>
        <taxon>Ranunculaceae</taxon>
        <taxon>Thalictroideae</taxon>
        <taxon>Thalictrum</taxon>
    </lineage>
</organism>
<keyword evidence="8" id="KW-1185">Reference proteome</keyword>
<evidence type="ECO:0000256" key="2">
    <source>
        <dbReference type="ARBA" id="ARBA00022723"/>
    </source>
</evidence>
<accession>A0A7J6WBT3</accession>
<evidence type="ECO:0000259" key="6">
    <source>
        <dbReference type="PROSITE" id="PS50846"/>
    </source>
</evidence>
<dbReference type="Proteomes" id="UP000554482">
    <property type="component" value="Unassembled WGS sequence"/>
</dbReference>
<evidence type="ECO:0000256" key="1">
    <source>
        <dbReference type="ARBA" id="ARBA00022481"/>
    </source>
</evidence>
<dbReference type="OrthoDB" id="689350at2759"/>
<comment type="similarity">
    <text evidence="4">Belongs to the HIPP family.</text>
</comment>